<protein>
    <submittedName>
        <fullName evidence="1">Uncharacterized protein</fullName>
    </submittedName>
</protein>
<organism evidence="1 2">
    <name type="scientific">Agrobacterium deltaense Zutra 3/1</name>
    <dbReference type="NCBI Taxonomy" id="1183427"/>
    <lineage>
        <taxon>Bacteria</taxon>
        <taxon>Pseudomonadati</taxon>
        <taxon>Pseudomonadota</taxon>
        <taxon>Alphaproteobacteria</taxon>
        <taxon>Hyphomicrobiales</taxon>
        <taxon>Rhizobiaceae</taxon>
        <taxon>Rhizobium/Agrobacterium group</taxon>
        <taxon>Agrobacterium</taxon>
    </lineage>
</organism>
<dbReference type="Proteomes" id="UP000191987">
    <property type="component" value="Unassembled WGS sequence"/>
</dbReference>
<reference evidence="1 2" key="1">
    <citation type="submission" date="2016-01" db="EMBL/GenBank/DDBJ databases">
        <authorList>
            <person name="Oliw E.H."/>
        </authorList>
    </citation>
    <scope>NUCLEOTIDE SEQUENCE [LARGE SCALE GENOMIC DNA]</scope>
    <source>
        <strain evidence="1 2">Zutra 3-1</strain>
    </source>
</reference>
<gene>
    <name evidence="1" type="ORF">AGR7C_Lc20091</name>
</gene>
<evidence type="ECO:0000313" key="2">
    <source>
        <dbReference type="Proteomes" id="UP000191987"/>
    </source>
</evidence>
<proteinExistence type="predicted"/>
<dbReference type="AlphaFoldDB" id="A0A1S7RL19"/>
<dbReference type="EMBL" id="FBWG01000038">
    <property type="protein sequence ID" value="CUX54155.1"/>
    <property type="molecule type" value="Genomic_DNA"/>
</dbReference>
<sequence length="136" mass="14890">MISSLNISEKSPILKNRPFSIRLASSFVCAINIVDPAGIAFGDLRHRLRHSFTSRFRKLPFIANCLSLRAKFLSFVLIAKIRSEANRIGWTRKLRYTIPAESKASMNAGDASNKKNVAGPNASISFLINGAGKPAS</sequence>
<evidence type="ECO:0000313" key="1">
    <source>
        <dbReference type="EMBL" id="CUX54155.1"/>
    </source>
</evidence>
<name>A0A1S7RL19_9HYPH</name>
<accession>A0A1S7RL19</accession>